<evidence type="ECO:0000313" key="1">
    <source>
        <dbReference type="EMBL" id="PZM12838.1"/>
    </source>
</evidence>
<organism evidence="1 2">
    <name type="scientific">Rhizobium tubonense</name>
    <dbReference type="NCBI Taxonomy" id="484088"/>
    <lineage>
        <taxon>Bacteria</taxon>
        <taxon>Pseudomonadati</taxon>
        <taxon>Pseudomonadota</taxon>
        <taxon>Alphaproteobacteria</taxon>
        <taxon>Hyphomicrobiales</taxon>
        <taxon>Rhizobiaceae</taxon>
        <taxon>Rhizobium/Agrobacterium group</taxon>
        <taxon>Rhizobium</taxon>
    </lineage>
</organism>
<comment type="caution">
    <text evidence="1">The sequence shown here is derived from an EMBL/GenBank/DDBJ whole genome shotgun (WGS) entry which is preliminary data.</text>
</comment>
<sequence length="59" mass="6803">MTNAEVVIERALAVVAKSRASRERDEQRRKEVFSRIQVGRTLEAYQVKRGEQLSLKLDS</sequence>
<protein>
    <submittedName>
        <fullName evidence="1">Uncharacterized protein</fullName>
    </submittedName>
</protein>
<dbReference type="AlphaFoldDB" id="A0A2W4CPD5"/>
<dbReference type="RefSeq" id="WP_111161033.1">
    <property type="nucleotide sequence ID" value="NZ_PCDP01000036.1"/>
</dbReference>
<reference evidence="1 2" key="1">
    <citation type="journal article" date="2018" name="Sci. Rep.">
        <title>Rhizobium tumorigenes sp. nov., a novel plant tumorigenic bacterium isolated from cane gall tumors on thornless blackberry.</title>
        <authorList>
            <person name="Kuzmanovi N."/>
            <person name="Smalla K."/>
            <person name="Gronow S."/>
            <person name="PuBawska J."/>
        </authorList>
    </citation>
    <scope>NUCLEOTIDE SEQUENCE [LARGE SCALE GENOMIC DNA]</scope>
    <source>
        <strain evidence="1 2">CCBAU 85046</strain>
    </source>
</reference>
<name>A0A2W4CPD5_9HYPH</name>
<proteinExistence type="predicted"/>
<keyword evidence="2" id="KW-1185">Reference proteome</keyword>
<dbReference type="OrthoDB" id="8421002at2"/>
<accession>A0A2W4CPD5</accession>
<dbReference type="EMBL" id="PCDP01000036">
    <property type="protein sequence ID" value="PZM12838.1"/>
    <property type="molecule type" value="Genomic_DNA"/>
</dbReference>
<evidence type="ECO:0000313" key="2">
    <source>
        <dbReference type="Proteomes" id="UP000248925"/>
    </source>
</evidence>
<gene>
    <name evidence="1" type="ORF">CPY51_14875</name>
</gene>
<dbReference type="Proteomes" id="UP000248925">
    <property type="component" value="Unassembled WGS sequence"/>
</dbReference>